<name>A0A7Z7JID7_9BURK</name>
<dbReference type="EMBL" id="OGUU01000038">
    <property type="protein sequence ID" value="SPC25420.1"/>
    <property type="molecule type" value="Genomic_DNA"/>
</dbReference>
<geneLocation type="plasmid" evidence="2">
    <name>cbm2594_p</name>
</geneLocation>
<protein>
    <submittedName>
        <fullName evidence="1">Uncharacterized protein</fullName>
    </submittedName>
</protein>
<gene>
    <name evidence="1" type="ORF">CBM2594_P310039</name>
</gene>
<evidence type="ECO:0000313" key="2">
    <source>
        <dbReference type="Proteomes" id="UP000257139"/>
    </source>
</evidence>
<sequence length="119" mass="13215">MSTLGYRIDRAPAPIAIEVVSTLRNVVLSGLSDELARSNSIVGLARFNRTGWFVGTAFTVKCCPGDNLMLYTASNDAAGGPRVGGRWRWQCPARNCRRTHQTSCTEAGLRRLRHRWSHL</sequence>
<proteinExistence type="predicted"/>
<reference evidence="1 2" key="1">
    <citation type="submission" date="2018-01" db="EMBL/GenBank/DDBJ databases">
        <authorList>
            <person name="Clerissi C."/>
        </authorList>
    </citation>
    <scope>NUCLEOTIDE SEQUENCE [LARGE SCALE GENOMIC DNA]</scope>
    <source>
        <strain evidence="1">Cupriavidus taiwanensis STM 6021</strain>
        <plasmid evidence="2">cbm2594_p</plasmid>
    </source>
</reference>
<accession>A0A7Z7JID7</accession>
<dbReference type="Proteomes" id="UP000257139">
    <property type="component" value="Plasmid CBM2594_p"/>
</dbReference>
<evidence type="ECO:0000313" key="1">
    <source>
        <dbReference type="EMBL" id="SPC25420.1"/>
    </source>
</evidence>
<dbReference type="AlphaFoldDB" id="A0A7Z7JID7"/>
<comment type="caution">
    <text evidence="1">The sequence shown here is derived from an EMBL/GenBank/DDBJ whole genome shotgun (WGS) entry which is preliminary data.</text>
</comment>
<organism evidence="1 2">
    <name type="scientific">Cupriavidus taiwanensis</name>
    <dbReference type="NCBI Taxonomy" id="164546"/>
    <lineage>
        <taxon>Bacteria</taxon>
        <taxon>Pseudomonadati</taxon>
        <taxon>Pseudomonadota</taxon>
        <taxon>Betaproteobacteria</taxon>
        <taxon>Burkholderiales</taxon>
        <taxon>Burkholderiaceae</taxon>
        <taxon>Cupriavidus</taxon>
    </lineage>
</organism>